<proteinExistence type="predicted"/>
<dbReference type="Gramene" id="TuG1812G0600000662.01.T01">
    <property type="protein sequence ID" value="TuG1812G0600000662.01.T01"/>
    <property type="gene ID" value="TuG1812G0600000662.01"/>
</dbReference>
<reference evidence="2" key="1">
    <citation type="journal article" date="2013" name="Nature">
        <title>Draft genome of the wheat A-genome progenitor Triticum urartu.</title>
        <authorList>
            <person name="Ling H.Q."/>
            <person name="Zhao S."/>
            <person name="Liu D."/>
            <person name="Wang J."/>
            <person name="Sun H."/>
            <person name="Zhang C."/>
            <person name="Fan H."/>
            <person name="Li D."/>
            <person name="Dong L."/>
            <person name="Tao Y."/>
            <person name="Gao C."/>
            <person name="Wu H."/>
            <person name="Li Y."/>
            <person name="Cui Y."/>
            <person name="Guo X."/>
            <person name="Zheng S."/>
            <person name="Wang B."/>
            <person name="Yu K."/>
            <person name="Liang Q."/>
            <person name="Yang W."/>
            <person name="Lou X."/>
            <person name="Chen J."/>
            <person name="Feng M."/>
            <person name="Jian J."/>
            <person name="Zhang X."/>
            <person name="Luo G."/>
            <person name="Jiang Y."/>
            <person name="Liu J."/>
            <person name="Wang Z."/>
            <person name="Sha Y."/>
            <person name="Zhang B."/>
            <person name="Wu H."/>
            <person name="Tang D."/>
            <person name="Shen Q."/>
            <person name="Xue P."/>
            <person name="Zou S."/>
            <person name="Wang X."/>
            <person name="Liu X."/>
            <person name="Wang F."/>
            <person name="Yang Y."/>
            <person name="An X."/>
            <person name="Dong Z."/>
            <person name="Zhang K."/>
            <person name="Zhang X."/>
            <person name="Luo M.C."/>
            <person name="Dvorak J."/>
            <person name="Tong Y."/>
            <person name="Wang J."/>
            <person name="Yang H."/>
            <person name="Li Z."/>
            <person name="Wang D."/>
            <person name="Zhang A."/>
            <person name="Wang J."/>
        </authorList>
    </citation>
    <scope>NUCLEOTIDE SEQUENCE</scope>
    <source>
        <strain evidence="2">cv. G1812</strain>
    </source>
</reference>
<sequence>MLRYKCLRRAETLIYCAEYISSEKPLVCAEYISSENVLLCRNYNEVVGEKIQSTQLHRVGSK</sequence>
<organism evidence="1 2">
    <name type="scientific">Triticum urartu</name>
    <name type="common">Red wild einkorn</name>
    <name type="synonym">Crithodium urartu</name>
    <dbReference type="NCBI Taxonomy" id="4572"/>
    <lineage>
        <taxon>Eukaryota</taxon>
        <taxon>Viridiplantae</taxon>
        <taxon>Streptophyta</taxon>
        <taxon>Embryophyta</taxon>
        <taxon>Tracheophyta</taxon>
        <taxon>Spermatophyta</taxon>
        <taxon>Magnoliopsida</taxon>
        <taxon>Liliopsida</taxon>
        <taxon>Poales</taxon>
        <taxon>Poaceae</taxon>
        <taxon>BOP clade</taxon>
        <taxon>Pooideae</taxon>
        <taxon>Triticodae</taxon>
        <taxon>Triticeae</taxon>
        <taxon>Triticinae</taxon>
        <taxon>Triticum</taxon>
    </lineage>
</organism>
<evidence type="ECO:0000313" key="1">
    <source>
        <dbReference type="EnsemblPlants" id="TuG1812G0600000662.01.T01"/>
    </source>
</evidence>
<dbReference type="AlphaFoldDB" id="A0A8R7UTD4"/>
<dbReference type="EnsemblPlants" id="TuG1812G0600000662.01.T01">
    <property type="protein sequence ID" value="TuG1812G0600000662.01.T01"/>
    <property type="gene ID" value="TuG1812G0600000662.01"/>
</dbReference>
<evidence type="ECO:0000313" key="2">
    <source>
        <dbReference type="Proteomes" id="UP000015106"/>
    </source>
</evidence>
<protein>
    <submittedName>
        <fullName evidence="1">Uncharacterized protein</fullName>
    </submittedName>
</protein>
<dbReference type="Proteomes" id="UP000015106">
    <property type="component" value="Chromosome 6"/>
</dbReference>
<keyword evidence="2" id="KW-1185">Reference proteome</keyword>
<name>A0A8R7UTD4_TRIUA</name>
<accession>A0A8R7UTD4</accession>
<reference evidence="1" key="2">
    <citation type="submission" date="2018-03" db="EMBL/GenBank/DDBJ databases">
        <title>The Triticum urartu genome reveals the dynamic nature of wheat genome evolution.</title>
        <authorList>
            <person name="Ling H."/>
            <person name="Ma B."/>
            <person name="Shi X."/>
            <person name="Liu H."/>
            <person name="Dong L."/>
            <person name="Sun H."/>
            <person name="Cao Y."/>
            <person name="Gao Q."/>
            <person name="Zheng S."/>
            <person name="Li Y."/>
            <person name="Yu Y."/>
            <person name="Du H."/>
            <person name="Qi M."/>
            <person name="Li Y."/>
            <person name="Yu H."/>
            <person name="Cui Y."/>
            <person name="Wang N."/>
            <person name="Chen C."/>
            <person name="Wu H."/>
            <person name="Zhao Y."/>
            <person name="Zhang J."/>
            <person name="Li Y."/>
            <person name="Zhou W."/>
            <person name="Zhang B."/>
            <person name="Hu W."/>
            <person name="Eijk M."/>
            <person name="Tang J."/>
            <person name="Witsenboer H."/>
            <person name="Zhao S."/>
            <person name="Li Z."/>
            <person name="Zhang A."/>
            <person name="Wang D."/>
            <person name="Liang C."/>
        </authorList>
    </citation>
    <scope>NUCLEOTIDE SEQUENCE [LARGE SCALE GENOMIC DNA]</scope>
    <source>
        <strain evidence="1">cv. G1812</strain>
    </source>
</reference>
<reference evidence="1" key="3">
    <citation type="submission" date="2022-06" db="UniProtKB">
        <authorList>
            <consortium name="EnsemblPlants"/>
        </authorList>
    </citation>
    <scope>IDENTIFICATION</scope>
</reference>